<dbReference type="KEGG" id="vmo:VMUT_0626"/>
<dbReference type="RefSeq" id="WP_013604000.1">
    <property type="nucleotide sequence ID" value="NC_015151.1"/>
</dbReference>
<dbReference type="PANTHER" id="PTHR43637">
    <property type="entry name" value="UPF0273 PROTEIN TM_0370"/>
    <property type="match status" value="1"/>
</dbReference>
<dbReference type="InterPro" id="IPR010624">
    <property type="entry name" value="KaiC_dom"/>
</dbReference>
<dbReference type="GeneID" id="10288278"/>
<dbReference type="Pfam" id="PF06745">
    <property type="entry name" value="ATPase"/>
    <property type="match status" value="1"/>
</dbReference>
<gene>
    <name evidence="4" type="ordered locus">VMUT_0626</name>
</gene>
<dbReference type="Gene3D" id="3.40.50.300">
    <property type="entry name" value="P-loop containing nucleotide triphosphate hydrolases"/>
    <property type="match status" value="1"/>
</dbReference>
<keyword evidence="1" id="KW-0547">Nucleotide-binding</keyword>
<name>F0QVI4_VULM7</name>
<dbReference type="EMBL" id="CP002529">
    <property type="protein sequence ID" value="ADY00837.1"/>
    <property type="molecule type" value="Genomic_DNA"/>
</dbReference>
<evidence type="ECO:0000259" key="3">
    <source>
        <dbReference type="PROSITE" id="PS51146"/>
    </source>
</evidence>
<dbReference type="Proteomes" id="UP000007485">
    <property type="component" value="Chromosome"/>
</dbReference>
<dbReference type="GO" id="GO:0005524">
    <property type="term" value="F:ATP binding"/>
    <property type="evidence" value="ECO:0007669"/>
    <property type="project" value="UniProtKB-KW"/>
</dbReference>
<protein>
    <submittedName>
        <fullName evidence="4">Circadian clock protein, KaiC</fullName>
    </submittedName>
</protein>
<dbReference type="HOGENOM" id="CLU_023669_0_0_2"/>
<keyword evidence="5" id="KW-1185">Reference proteome</keyword>
<dbReference type="STRING" id="985053.VMUT_0626"/>
<feature type="domain" description="KaiC" evidence="3">
    <location>
        <begin position="65"/>
        <end position="318"/>
    </location>
</feature>
<dbReference type="InterPro" id="IPR027417">
    <property type="entry name" value="P-loop_NTPase"/>
</dbReference>
<dbReference type="eggNOG" id="arCOG01171">
    <property type="taxonomic scope" value="Archaea"/>
</dbReference>
<evidence type="ECO:0000313" key="5">
    <source>
        <dbReference type="Proteomes" id="UP000007485"/>
    </source>
</evidence>
<organism evidence="4 5">
    <name type="scientific">Vulcanisaeta moutnovskia (strain 768-28)</name>
    <dbReference type="NCBI Taxonomy" id="985053"/>
    <lineage>
        <taxon>Archaea</taxon>
        <taxon>Thermoproteota</taxon>
        <taxon>Thermoprotei</taxon>
        <taxon>Thermoproteales</taxon>
        <taxon>Thermoproteaceae</taxon>
        <taxon>Vulcanisaeta</taxon>
    </lineage>
</organism>
<keyword evidence="2" id="KW-0067">ATP-binding</keyword>
<reference evidence="4 5" key="1">
    <citation type="journal article" date="2011" name="J. Bacteriol.">
        <title>Complete genome sequence of 'Vulcanisaeta moutnovskia' strain 768-28, a novel member of the hyperthermophilic crenarchaeal genus vulcanisaeta.</title>
        <authorList>
            <person name="Gumerov V.M."/>
            <person name="Mardanov A.V."/>
            <person name="Beletsky A.V."/>
            <person name="Prokofeva M.I."/>
            <person name="Bonch-Osmolovskaya E.A."/>
            <person name="Ravin N.V."/>
            <person name="Skryabin K.G."/>
        </authorList>
    </citation>
    <scope>NUCLEOTIDE SEQUENCE [LARGE SCALE GENOMIC DNA]</scope>
    <source>
        <strain evidence="4 5">768-28</strain>
    </source>
</reference>
<dbReference type="PROSITE" id="PS51146">
    <property type="entry name" value="KAIC"/>
    <property type="match status" value="1"/>
</dbReference>
<evidence type="ECO:0000256" key="2">
    <source>
        <dbReference type="ARBA" id="ARBA00022840"/>
    </source>
</evidence>
<evidence type="ECO:0000256" key="1">
    <source>
        <dbReference type="ARBA" id="ARBA00022741"/>
    </source>
</evidence>
<dbReference type="AlphaFoldDB" id="F0QVI4"/>
<dbReference type="SUPFAM" id="SSF52540">
    <property type="entry name" value="P-loop containing nucleoside triphosphate hydrolases"/>
    <property type="match status" value="1"/>
</dbReference>
<evidence type="ECO:0000313" key="4">
    <source>
        <dbReference type="EMBL" id="ADY00837.1"/>
    </source>
</evidence>
<proteinExistence type="predicted"/>
<accession>F0QVI4</accession>
<dbReference type="PANTHER" id="PTHR43637:SF1">
    <property type="entry name" value="UPF0273 PROTEIN TM_0370"/>
    <property type="match status" value="1"/>
</dbReference>
<dbReference type="InterPro" id="IPR014774">
    <property type="entry name" value="KaiC-like_dom"/>
</dbReference>
<sequence length="351" mass="41224">MNSIRKSVTTESDAYSNYNNYNYYGNYQTGNYYNDTMTYYQYPYNTQTMQYPQDQYPYYYYYYEDKALTGINYLDAYILGGGLKRGEVYLIAGEAGTGKTIFSLTFLRTGADLGEVGMYVTVDEPSEDVKKGVRDALGWDLDSYERGGKLIVADFRTYFRIYARDEKITLDPRDLAKMIIEQVKKYDVKRLVIDPIAPLIIMSHQDVIWIREYLRELVFQLKRMKDVTTIMTSEIPTGEENKLSRFGVEEYLASGVIMLSLREISMANSDFGCLARIMFIRKMRWMPIRPIKLIYEIGPGGIYVIGPLNDENTLNYYKGYYCGQQYSQGYYYYPQQQYYTSQYYETQQYPQ</sequence>